<feature type="transmembrane region" description="Helical" evidence="1">
    <location>
        <begin position="46"/>
        <end position="66"/>
    </location>
</feature>
<protein>
    <submittedName>
        <fullName evidence="2">DUF4345 domain-containing protein</fullName>
    </submittedName>
</protein>
<feature type="transmembrane region" description="Helical" evidence="1">
    <location>
        <begin position="73"/>
        <end position="91"/>
    </location>
</feature>
<dbReference type="OrthoDB" id="4549167at2"/>
<evidence type="ECO:0000313" key="2">
    <source>
        <dbReference type="EMBL" id="QEC73594.1"/>
    </source>
</evidence>
<accession>A0A5B8VPP0</accession>
<evidence type="ECO:0000313" key="3">
    <source>
        <dbReference type="Proteomes" id="UP000321291"/>
    </source>
</evidence>
<dbReference type="InterPro" id="IPR025597">
    <property type="entry name" value="DUF4345"/>
</dbReference>
<dbReference type="Proteomes" id="UP000321291">
    <property type="component" value="Chromosome"/>
</dbReference>
<dbReference type="RefSeq" id="WP_146786291.1">
    <property type="nucleotide sequence ID" value="NZ_CP042434.1"/>
</dbReference>
<gene>
    <name evidence="2" type="ORF">FSB73_19925</name>
</gene>
<reference evidence="2 3" key="1">
    <citation type="journal article" date="2017" name="Int. J. Syst. Evol. Microbiol.">
        <title>Arachidicoccus ginsenosidivorans sp. nov., with ginsenoside-converting activity isolated from ginseng cultivating soil.</title>
        <authorList>
            <person name="Siddiqi M.Z."/>
            <person name="Aslam Z."/>
            <person name="Im W.T."/>
        </authorList>
    </citation>
    <scope>NUCLEOTIDE SEQUENCE [LARGE SCALE GENOMIC DNA]</scope>
    <source>
        <strain evidence="2 3">Gsoil 809</strain>
    </source>
</reference>
<proteinExistence type="predicted"/>
<keyword evidence="1" id="KW-0812">Transmembrane</keyword>
<keyword evidence="1" id="KW-1133">Transmembrane helix</keyword>
<dbReference type="EMBL" id="CP042434">
    <property type="protein sequence ID" value="QEC73594.1"/>
    <property type="molecule type" value="Genomic_DNA"/>
</dbReference>
<name>A0A5B8VPP0_9BACT</name>
<dbReference type="AlphaFoldDB" id="A0A5B8VPP0"/>
<feature type="transmembrane region" description="Helical" evidence="1">
    <location>
        <begin position="103"/>
        <end position="123"/>
    </location>
</feature>
<dbReference type="KEGG" id="agi:FSB73_19925"/>
<feature type="transmembrane region" description="Helical" evidence="1">
    <location>
        <begin position="9"/>
        <end position="26"/>
    </location>
</feature>
<keyword evidence="1" id="KW-0472">Membrane</keyword>
<organism evidence="2 3">
    <name type="scientific">Arachidicoccus ginsenosidivorans</name>
    <dbReference type="NCBI Taxonomy" id="496057"/>
    <lineage>
        <taxon>Bacteria</taxon>
        <taxon>Pseudomonadati</taxon>
        <taxon>Bacteroidota</taxon>
        <taxon>Chitinophagia</taxon>
        <taxon>Chitinophagales</taxon>
        <taxon>Chitinophagaceae</taxon>
        <taxon>Arachidicoccus</taxon>
    </lineage>
</organism>
<dbReference type="Pfam" id="PF14248">
    <property type="entry name" value="DUF4345"/>
    <property type="match status" value="1"/>
</dbReference>
<keyword evidence="3" id="KW-1185">Reference proteome</keyword>
<sequence>MMDIAIKSILTLISIICFLGGFNVLLKGAAKFLPTNTPPQPILDNLLRFLSGIYIGMGFLCVWAAFRVDQSDYLVYFLGVIVLCSGLGRLYSRLKIQSSSSYLQSMMVLEILLGLSLIILRYCR</sequence>
<evidence type="ECO:0000256" key="1">
    <source>
        <dbReference type="SAM" id="Phobius"/>
    </source>
</evidence>